<dbReference type="GO" id="GO:0005524">
    <property type="term" value="F:ATP binding"/>
    <property type="evidence" value="ECO:0007669"/>
    <property type="project" value="UniProtKB-UniRule"/>
</dbReference>
<reference evidence="13 14" key="1">
    <citation type="submission" date="2015-03" db="EMBL/GenBank/DDBJ databases">
        <authorList>
            <consortium name="Pathogen Informatics"/>
        </authorList>
    </citation>
    <scope>NUCLEOTIDE SEQUENCE [LARGE SCALE GENOMIC DNA]</scope>
    <source>
        <strain evidence="13 14">SMRU737</strain>
    </source>
</reference>
<dbReference type="NCBIfam" id="TIGR00159">
    <property type="entry name" value="diadenylate cyclase CdaA"/>
    <property type="match status" value="1"/>
</dbReference>
<evidence type="ECO:0000256" key="3">
    <source>
        <dbReference type="ARBA" id="ARBA00022679"/>
    </source>
</evidence>
<dbReference type="GO" id="GO:0004016">
    <property type="term" value="F:adenylate cyclase activity"/>
    <property type="evidence" value="ECO:0007669"/>
    <property type="project" value="UniProtKB-UniRule"/>
</dbReference>
<sequence length="540" mass="59103">MNFQQLSNLQYWTSLFASPWTIAINLIDILIVAYILYHFTKAIAGTKIMILVRGVLVFILAQILANMIGLTTISWLINQIITYGVIAAVVIFSPEIRTGLERLGRATDFFSNAPISAEEQMIRAFVKSVEYMSPRKIGALVAIQRVRTLQEYISTGIPLDAKISAELLINIFIPNTPLHDGAVIIKEERIAVTSAYLPLTKNTGISKEFGTRHRAAIGLSEVSDALTFVVSEETGGISITYNGSFKHNLTLDEFETELREILLPKEEAGLSFKERLLGGWKHEKNSLYIISSLFFTCVLFVYATATNFQNSTSARQVKTETYTNTVTNVPIDIRYNSDEYFISGFASEVSVVLTGANRLSLASEMQESTRKFKVTADLTDASVGTIEVPLSIEDLPNGLTAVATPQKITVKIGKKAQKDKVKVVPEIDPSQIDSRVQIENVTVSDEEVSITSDQETLDRIDKIIAVLPTSEHITGNYSGSVPLQAIDRNGVVLPTVITPFDTTMKVTTKPAAPSSSTSNSTTSSSSETSSSTKATSSKTN</sequence>
<dbReference type="InterPro" id="IPR050338">
    <property type="entry name" value="DisA"/>
</dbReference>
<dbReference type="EC" id="2.7.7.85" evidence="10"/>
<dbReference type="Gene3D" id="2.170.120.30">
    <property type="match status" value="1"/>
</dbReference>
<dbReference type="GO" id="GO:0006171">
    <property type="term" value="P:cAMP biosynthetic process"/>
    <property type="evidence" value="ECO:0007669"/>
    <property type="project" value="InterPro"/>
</dbReference>
<feature type="transmembrane region" description="Helical" evidence="10">
    <location>
        <begin position="20"/>
        <end position="39"/>
    </location>
</feature>
<comment type="function">
    <text evidence="10">Catalyzes the condensation of 2 ATP molecules into cyclic di-AMP (c-di-AMP), a second messenger used to regulate differing processes in different bacteria.</text>
</comment>
<feature type="transmembrane region" description="Helical" evidence="10">
    <location>
        <begin position="285"/>
        <end position="305"/>
    </location>
</feature>
<comment type="catalytic activity">
    <reaction evidence="1 10">
        <text>2 ATP = 3',3'-c-di-AMP + 2 diphosphate</text>
        <dbReference type="Rhea" id="RHEA:35655"/>
        <dbReference type="ChEBI" id="CHEBI:30616"/>
        <dbReference type="ChEBI" id="CHEBI:33019"/>
        <dbReference type="ChEBI" id="CHEBI:71500"/>
        <dbReference type="EC" id="2.7.7.85"/>
    </reaction>
</comment>
<feature type="transmembrane region" description="Helical" evidence="10">
    <location>
        <begin position="51"/>
        <end position="69"/>
    </location>
</feature>
<keyword evidence="5 10" id="KW-0548">Nucleotidyltransferase</keyword>
<evidence type="ECO:0000256" key="9">
    <source>
        <dbReference type="ARBA" id="ARBA00023136"/>
    </source>
</evidence>
<organism evidence="13 14">
    <name type="scientific">Streptococcus pseudopneumoniae</name>
    <dbReference type="NCBI Taxonomy" id="257758"/>
    <lineage>
        <taxon>Bacteria</taxon>
        <taxon>Bacillati</taxon>
        <taxon>Bacillota</taxon>
        <taxon>Bacilli</taxon>
        <taxon>Lactobacillales</taxon>
        <taxon>Streptococcaceae</taxon>
        <taxon>Streptococcus</taxon>
    </lineage>
</organism>
<dbReference type="SUPFAM" id="SSF143597">
    <property type="entry name" value="YojJ-like"/>
    <property type="match status" value="1"/>
</dbReference>
<dbReference type="Pfam" id="PF19293">
    <property type="entry name" value="CdaA_N"/>
    <property type="match status" value="1"/>
</dbReference>
<feature type="compositionally biased region" description="Low complexity" evidence="11">
    <location>
        <begin position="507"/>
        <end position="540"/>
    </location>
</feature>
<dbReference type="PANTHER" id="PTHR34185">
    <property type="entry name" value="DIADENYLATE CYCLASE"/>
    <property type="match status" value="1"/>
</dbReference>
<keyword evidence="9 10" id="KW-0472">Membrane</keyword>
<accession>A0A2N9ZX58</accession>
<dbReference type="HAMAP" id="MF_01499">
    <property type="entry name" value="DacA"/>
    <property type="match status" value="1"/>
</dbReference>
<evidence type="ECO:0000313" key="13">
    <source>
        <dbReference type="EMBL" id="CEY54755.1"/>
    </source>
</evidence>
<evidence type="ECO:0000256" key="4">
    <source>
        <dbReference type="ARBA" id="ARBA00022692"/>
    </source>
</evidence>
<dbReference type="InterPro" id="IPR003390">
    <property type="entry name" value="DNA_integrity_scan_DisA_N"/>
</dbReference>
<keyword evidence="8 10" id="KW-1133">Transmembrane helix</keyword>
<dbReference type="EMBL" id="CFGT01000001">
    <property type="protein sequence ID" value="CEY54755.1"/>
    <property type="molecule type" value="Genomic_DNA"/>
</dbReference>
<gene>
    <name evidence="10" type="primary">dacA</name>
    <name evidence="13" type="ORF">ERS020247_00046</name>
</gene>
<dbReference type="InterPro" id="IPR036888">
    <property type="entry name" value="DNA_integrity_DisA_N_sf"/>
</dbReference>
<dbReference type="Gene3D" id="3.40.1700.10">
    <property type="entry name" value="DNA integrity scanning protein, DisA, N-terminal domain"/>
    <property type="match status" value="1"/>
</dbReference>
<evidence type="ECO:0000256" key="10">
    <source>
        <dbReference type="HAMAP-Rule" id="MF_01499"/>
    </source>
</evidence>
<comment type="subunit">
    <text evidence="10">Probably a homodimer.</text>
</comment>
<dbReference type="AlphaFoldDB" id="A0A2N9ZX58"/>
<keyword evidence="7 10" id="KW-0067">ATP-binding</keyword>
<keyword evidence="2 10" id="KW-1003">Cell membrane</keyword>
<dbReference type="Pfam" id="PF07949">
    <property type="entry name" value="YbbR"/>
    <property type="match status" value="2"/>
</dbReference>
<dbReference type="Pfam" id="PF02457">
    <property type="entry name" value="DAC"/>
    <property type="match status" value="1"/>
</dbReference>
<keyword evidence="13" id="KW-0449">Lipoprotein</keyword>
<keyword evidence="3 10" id="KW-0808">Transferase</keyword>
<evidence type="ECO:0000256" key="1">
    <source>
        <dbReference type="ARBA" id="ARBA00000877"/>
    </source>
</evidence>
<feature type="domain" description="DAC" evidence="12">
    <location>
        <begin position="93"/>
        <end position="251"/>
    </location>
</feature>
<feature type="transmembrane region" description="Helical" evidence="10">
    <location>
        <begin position="75"/>
        <end position="93"/>
    </location>
</feature>
<evidence type="ECO:0000256" key="8">
    <source>
        <dbReference type="ARBA" id="ARBA00022989"/>
    </source>
</evidence>
<keyword evidence="6 10" id="KW-0547">Nucleotide-binding</keyword>
<evidence type="ECO:0000256" key="5">
    <source>
        <dbReference type="ARBA" id="ARBA00022695"/>
    </source>
</evidence>
<evidence type="ECO:0000256" key="2">
    <source>
        <dbReference type="ARBA" id="ARBA00022475"/>
    </source>
</evidence>
<evidence type="ECO:0000256" key="7">
    <source>
        <dbReference type="ARBA" id="ARBA00022840"/>
    </source>
</evidence>
<proteinExistence type="inferred from homology"/>
<dbReference type="PANTHER" id="PTHR34185:SF1">
    <property type="entry name" value="DIADENYLATE CYCLASE"/>
    <property type="match status" value="1"/>
</dbReference>
<evidence type="ECO:0000256" key="6">
    <source>
        <dbReference type="ARBA" id="ARBA00022741"/>
    </source>
</evidence>
<keyword evidence="4 10" id="KW-0812">Transmembrane</keyword>
<dbReference type="GO" id="GO:0106408">
    <property type="term" value="F:diadenylate cyclase activity"/>
    <property type="evidence" value="ECO:0007669"/>
    <property type="project" value="UniProtKB-EC"/>
</dbReference>
<comment type="caution">
    <text evidence="10">Lacks conserved residue(s) required for the propagation of feature annotation.</text>
</comment>
<comment type="similarity">
    <text evidence="10">Belongs to the adenylate cyclase family. DacA/CdaA subfamily.</text>
</comment>
<dbReference type="InterPro" id="IPR034701">
    <property type="entry name" value="CdaA"/>
</dbReference>
<dbReference type="FunFam" id="3.40.1700.10:FF:000002">
    <property type="entry name" value="Diadenylate cyclase"/>
    <property type="match status" value="1"/>
</dbReference>
<feature type="region of interest" description="Disordered" evidence="11">
    <location>
        <begin position="506"/>
        <end position="540"/>
    </location>
</feature>
<evidence type="ECO:0000256" key="11">
    <source>
        <dbReference type="SAM" id="MobiDB-lite"/>
    </source>
</evidence>
<dbReference type="InterPro" id="IPR045585">
    <property type="entry name" value="CdaA_N"/>
</dbReference>
<evidence type="ECO:0000259" key="12">
    <source>
        <dbReference type="PROSITE" id="PS51794"/>
    </source>
</evidence>
<evidence type="ECO:0000313" key="14">
    <source>
        <dbReference type="Proteomes" id="UP000048179"/>
    </source>
</evidence>
<dbReference type="InterPro" id="IPR012505">
    <property type="entry name" value="YbbR"/>
</dbReference>
<dbReference type="Proteomes" id="UP000048179">
    <property type="component" value="Unassembled WGS sequence"/>
</dbReference>
<dbReference type="PROSITE" id="PS51794">
    <property type="entry name" value="DAC"/>
    <property type="match status" value="1"/>
</dbReference>
<name>A0A2N9ZX58_9STRE</name>
<protein>
    <recommendedName>
        <fullName evidence="10">Diadenylate cyclase</fullName>
        <shortName evidence="10">DAC</shortName>
        <ecNumber evidence="10">2.7.7.85</ecNumber>
    </recommendedName>
    <alternativeName>
        <fullName evidence="10">Cyclic-di-AMP synthase</fullName>
        <shortName evidence="10">c-di-AMP synthase</shortName>
    </alternativeName>
</protein>